<name>A0A843YR66_9BURK</name>
<feature type="domain" description="Alanine racemase N-terminal" evidence="2">
    <location>
        <begin position="35"/>
        <end position="269"/>
    </location>
</feature>
<evidence type="ECO:0000313" key="4">
    <source>
        <dbReference type="Proteomes" id="UP000451565"/>
    </source>
</evidence>
<sequence length="427" mass="47699">MMPIRVDRGAPHDHYFSTLNAELRKHGPAHPCLVVDLDQLDHNLAIVRKTVGSDASLRVVAKSLPSLDLLDYILKASGTNRLMAFHQPFLNEEAQRFADADILLGKPMPVRAVAAFYEQLRGAFDPARQLQWLVDTPERLVQYLALAQGRGLRLRINIELDVGLHRGGVTDKQVLYNMLKLIKSNAGHLTFGGFMGYEPHIAKLPRVFGTQAQLHAQVMARYQDFVQVAEAVFPELRTQDLILNAGGSMSYRLYQGQTIINDISVGSALVKPTDFDLPQLTEHRPAMFIATPVLKMLEGTKVPGADWIGRLGVWWNPNRRRTYFLYGGHWLARYESPRGLIEHPMMGYSTNQQFVNGSAATGLSPDDYIFLRPTQSEAVMLQFGALVIVRQGRIIDYWPVLGSSDQGPRQENSAPVQTSKCAGVHHA</sequence>
<dbReference type="PANTHER" id="PTHR28004:SF2">
    <property type="entry name" value="D-SERINE DEHYDRATASE"/>
    <property type="match status" value="1"/>
</dbReference>
<dbReference type="Pfam" id="PF01168">
    <property type="entry name" value="Ala_racemase_N"/>
    <property type="match status" value="1"/>
</dbReference>
<dbReference type="InterPro" id="IPR051466">
    <property type="entry name" value="D-amino_acid_metab_enzyme"/>
</dbReference>
<dbReference type="CDD" id="cd06814">
    <property type="entry name" value="PLPDE_III_DSD_D-TA_like_3"/>
    <property type="match status" value="1"/>
</dbReference>
<proteinExistence type="predicted"/>
<dbReference type="GO" id="GO:0008721">
    <property type="term" value="F:D-serine ammonia-lyase activity"/>
    <property type="evidence" value="ECO:0007669"/>
    <property type="project" value="TreeGrafter"/>
</dbReference>
<dbReference type="AlphaFoldDB" id="A0A843YR66"/>
<dbReference type="OrthoDB" id="339576at2"/>
<dbReference type="SUPFAM" id="SSF51419">
    <property type="entry name" value="PLP-binding barrel"/>
    <property type="match status" value="1"/>
</dbReference>
<dbReference type="Gene3D" id="3.20.20.10">
    <property type="entry name" value="Alanine racemase"/>
    <property type="match status" value="1"/>
</dbReference>
<feature type="region of interest" description="Disordered" evidence="1">
    <location>
        <begin position="404"/>
        <end position="427"/>
    </location>
</feature>
<feature type="compositionally biased region" description="Polar residues" evidence="1">
    <location>
        <begin position="404"/>
        <end position="420"/>
    </location>
</feature>
<dbReference type="InterPro" id="IPR029066">
    <property type="entry name" value="PLP-binding_barrel"/>
</dbReference>
<dbReference type="EMBL" id="WINI01000001">
    <property type="protein sequence ID" value="MQQ99215.1"/>
    <property type="molecule type" value="Genomic_DNA"/>
</dbReference>
<evidence type="ECO:0000256" key="1">
    <source>
        <dbReference type="SAM" id="MobiDB-lite"/>
    </source>
</evidence>
<dbReference type="GO" id="GO:0036088">
    <property type="term" value="P:D-serine catabolic process"/>
    <property type="evidence" value="ECO:0007669"/>
    <property type="project" value="TreeGrafter"/>
</dbReference>
<protein>
    <submittedName>
        <fullName evidence="3">DSD1 family PLP-dependent enzyme</fullName>
    </submittedName>
</protein>
<dbReference type="PANTHER" id="PTHR28004">
    <property type="entry name" value="ZGC:162816-RELATED"/>
    <property type="match status" value="1"/>
</dbReference>
<comment type="caution">
    <text evidence="3">The sequence shown here is derived from an EMBL/GenBank/DDBJ whole genome shotgun (WGS) entry which is preliminary data.</text>
</comment>
<dbReference type="RefSeq" id="WP_153232821.1">
    <property type="nucleotide sequence ID" value="NZ_WINI01000001.1"/>
</dbReference>
<gene>
    <name evidence="3" type="ORF">GEV47_00765</name>
</gene>
<reference evidence="3 4" key="1">
    <citation type="submission" date="2019-10" db="EMBL/GenBank/DDBJ databases">
        <title>Glaciimonas soli sp. nov., a psychrophilic bacterium isolated from the forest soil of a high elevation mountain in Taiwan.</title>
        <authorList>
            <person name="Wang L.-T."/>
            <person name="Shieh W.Y."/>
        </authorList>
    </citation>
    <scope>NUCLEOTIDE SEQUENCE [LARGE SCALE GENOMIC DNA]</scope>
    <source>
        <strain evidence="3 4">GS1</strain>
    </source>
</reference>
<dbReference type="InterPro" id="IPR001608">
    <property type="entry name" value="Ala_racemase_N"/>
</dbReference>
<evidence type="ECO:0000259" key="2">
    <source>
        <dbReference type="Pfam" id="PF01168"/>
    </source>
</evidence>
<evidence type="ECO:0000313" key="3">
    <source>
        <dbReference type="EMBL" id="MQQ99215.1"/>
    </source>
</evidence>
<dbReference type="Proteomes" id="UP000451565">
    <property type="component" value="Unassembled WGS sequence"/>
</dbReference>
<organism evidence="3 4">
    <name type="scientific">Glaciimonas soli</name>
    <dbReference type="NCBI Taxonomy" id="2590999"/>
    <lineage>
        <taxon>Bacteria</taxon>
        <taxon>Pseudomonadati</taxon>
        <taxon>Pseudomonadota</taxon>
        <taxon>Betaproteobacteria</taxon>
        <taxon>Burkholderiales</taxon>
        <taxon>Oxalobacteraceae</taxon>
        <taxon>Glaciimonas</taxon>
    </lineage>
</organism>
<accession>A0A843YR66</accession>
<keyword evidence="4" id="KW-1185">Reference proteome</keyword>